<accession>A0A2V3IF60</accession>
<evidence type="ECO:0000313" key="1">
    <source>
        <dbReference type="EMBL" id="PXF40725.1"/>
    </source>
</evidence>
<sequence>MTGNAASELKIRAREELDRGSSAHIEASAVQNDWESDKVFDTHTPELRVELPGLHNLCIELDHGIIQLHDTIEGDLRIIRTRFEPQMKR</sequence>
<name>A0A2V3IF60_9FLOR</name>
<protein>
    <submittedName>
        <fullName evidence="1">Uncharacterized protein</fullName>
    </submittedName>
</protein>
<dbReference type="Proteomes" id="UP000247409">
    <property type="component" value="Unassembled WGS sequence"/>
</dbReference>
<gene>
    <name evidence="1" type="ORF">BWQ96_09558</name>
</gene>
<comment type="caution">
    <text evidence="1">The sequence shown here is derived from an EMBL/GenBank/DDBJ whole genome shotgun (WGS) entry which is preliminary data.</text>
</comment>
<proteinExistence type="predicted"/>
<evidence type="ECO:0000313" key="2">
    <source>
        <dbReference type="Proteomes" id="UP000247409"/>
    </source>
</evidence>
<reference evidence="1 2" key="1">
    <citation type="journal article" date="2018" name="Mol. Biol. Evol.">
        <title>Analysis of the draft genome of the red seaweed Gracilariopsis chorda provides insights into genome size evolution in Rhodophyta.</title>
        <authorList>
            <person name="Lee J."/>
            <person name="Yang E.C."/>
            <person name="Graf L."/>
            <person name="Yang J.H."/>
            <person name="Qiu H."/>
            <person name="Zel Zion U."/>
            <person name="Chan C.X."/>
            <person name="Stephens T.G."/>
            <person name="Weber A.P.M."/>
            <person name="Boo G.H."/>
            <person name="Boo S.M."/>
            <person name="Kim K.M."/>
            <person name="Shin Y."/>
            <person name="Jung M."/>
            <person name="Lee S.J."/>
            <person name="Yim H.S."/>
            <person name="Lee J.H."/>
            <person name="Bhattacharya D."/>
            <person name="Yoon H.S."/>
        </authorList>
    </citation>
    <scope>NUCLEOTIDE SEQUENCE [LARGE SCALE GENOMIC DNA]</scope>
    <source>
        <strain evidence="1 2">SKKU-2015</strain>
        <tissue evidence="1">Whole body</tissue>
    </source>
</reference>
<organism evidence="1 2">
    <name type="scientific">Gracilariopsis chorda</name>
    <dbReference type="NCBI Taxonomy" id="448386"/>
    <lineage>
        <taxon>Eukaryota</taxon>
        <taxon>Rhodophyta</taxon>
        <taxon>Florideophyceae</taxon>
        <taxon>Rhodymeniophycidae</taxon>
        <taxon>Gracilariales</taxon>
        <taxon>Gracilariaceae</taxon>
        <taxon>Gracilariopsis</taxon>
    </lineage>
</organism>
<dbReference type="EMBL" id="NBIV01000263">
    <property type="protein sequence ID" value="PXF40725.1"/>
    <property type="molecule type" value="Genomic_DNA"/>
</dbReference>
<dbReference type="AlphaFoldDB" id="A0A2V3IF60"/>
<keyword evidence="2" id="KW-1185">Reference proteome</keyword>